<dbReference type="PANTHER" id="PTHR10535">
    <property type="entry name" value="DNA-DIRECTED RNA POLYMERASES I, II, AND III SUBUNIT RPABC1"/>
    <property type="match status" value="1"/>
</dbReference>
<keyword evidence="4" id="KW-0539">Nucleus</keyword>
<evidence type="ECO:0000256" key="3">
    <source>
        <dbReference type="ARBA" id="ARBA00023163"/>
    </source>
</evidence>
<evidence type="ECO:0000256" key="4">
    <source>
        <dbReference type="ARBA" id="ARBA00023242"/>
    </source>
</evidence>
<proteinExistence type="inferred from homology"/>
<dbReference type="GO" id="GO:0006362">
    <property type="term" value="P:transcription elongation by RNA polymerase I"/>
    <property type="evidence" value="ECO:0007669"/>
    <property type="project" value="TreeGrafter"/>
</dbReference>
<dbReference type="AlphaFoldDB" id="A0A0D2KSG7"/>
<feature type="domain" description="RNA polymerase Rpb5 N-terminal" evidence="7">
    <location>
        <begin position="15"/>
        <end position="121"/>
    </location>
</feature>
<dbReference type="OrthoDB" id="248779at2759"/>
<dbReference type="STRING" id="1442371.A0A0D2KSG7"/>
<keyword evidence="3" id="KW-0804">Transcription</keyword>
<dbReference type="GO" id="GO:0042797">
    <property type="term" value="P:tRNA transcription by RNA polymerase III"/>
    <property type="evidence" value="ECO:0007669"/>
    <property type="project" value="TreeGrafter"/>
</dbReference>
<dbReference type="InterPro" id="IPR005571">
    <property type="entry name" value="RNA_pol_Rpb5_N"/>
</dbReference>
<dbReference type="EMBL" id="KN848068">
    <property type="protein sequence ID" value="KIX99663.1"/>
    <property type="molecule type" value="Genomic_DNA"/>
</dbReference>
<evidence type="ECO:0000256" key="5">
    <source>
        <dbReference type="ARBA" id="ARBA00025765"/>
    </source>
</evidence>
<evidence type="ECO:0000313" key="8">
    <source>
        <dbReference type="EMBL" id="KIX99663.1"/>
    </source>
</evidence>
<dbReference type="GO" id="GO:0005665">
    <property type="term" value="C:RNA polymerase II, core complex"/>
    <property type="evidence" value="ECO:0007669"/>
    <property type="project" value="TreeGrafter"/>
</dbReference>
<dbReference type="RefSeq" id="XP_016633786.1">
    <property type="nucleotide sequence ID" value="XM_016774806.1"/>
</dbReference>
<feature type="domain" description="RNA polymerase subunit H/Rpb5 C-terminal" evidence="6">
    <location>
        <begin position="166"/>
        <end position="238"/>
    </location>
</feature>
<gene>
    <name evidence="8" type="ORF">Z520_04298</name>
</gene>
<dbReference type="PROSITE" id="PS01110">
    <property type="entry name" value="RNA_POL_H_23KD"/>
    <property type="match status" value="1"/>
</dbReference>
<comment type="subcellular location">
    <subcellularLocation>
        <location evidence="1">Nucleus</location>
    </subcellularLocation>
</comment>
<dbReference type="GO" id="GO:0003677">
    <property type="term" value="F:DNA binding"/>
    <property type="evidence" value="ECO:0007669"/>
    <property type="project" value="InterPro"/>
</dbReference>
<dbReference type="Pfam" id="PF03871">
    <property type="entry name" value="RNA_pol_Rpb5_N"/>
    <property type="match status" value="1"/>
</dbReference>
<dbReference type="VEuPathDB" id="FungiDB:Z520_04298"/>
<dbReference type="GO" id="GO:0006366">
    <property type="term" value="P:transcription by RNA polymerase II"/>
    <property type="evidence" value="ECO:0007669"/>
    <property type="project" value="TreeGrafter"/>
</dbReference>
<evidence type="ECO:0000259" key="7">
    <source>
        <dbReference type="Pfam" id="PF03871"/>
    </source>
</evidence>
<organism evidence="8 9">
    <name type="scientific">Fonsecaea multimorphosa CBS 102226</name>
    <dbReference type="NCBI Taxonomy" id="1442371"/>
    <lineage>
        <taxon>Eukaryota</taxon>
        <taxon>Fungi</taxon>
        <taxon>Dikarya</taxon>
        <taxon>Ascomycota</taxon>
        <taxon>Pezizomycotina</taxon>
        <taxon>Eurotiomycetes</taxon>
        <taxon>Chaetothyriomycetidae</taxon>
        <taxon>Chaetothyriales</taxon>
        <taxon>Herpotrichiellaceae</taxon>
        <taxon>Fonsecaea</taxon>
    </lineage>
</organism>
<dbReference type="GeneID" id="27710044"/>
<dbReference type="SUPFAM" id="SSF53036">
    <property type="entry name" value="Eukaryotic RPB5 N-terminal domain"/>
    <property type="match status" value="1"/>
</dbReference>
<dbReference type="Gene3D" id="3.90.940.20">
    <property type="entry name" value="RPB5-like RNA polymerase subunit"/>
    <property type="match status" value="1"/>
</dbReference>
<dbReference type="GO" id="GO:0005666">
    <property type="term" value="C:RNA polymerase III complex"/>
    <property type="evidence" value="ECO:0007669"/>
    <property type="project" value="TreeGrafter"/>
</dbReference>
<accession>A0A0D2KSG7</accession>
<dbReference type="InterPro" id="IPR014381">
    <property type="entry name" value="Arch_Rpo5/euc_Rpb5"/>
</dbReference>
<evidence type="ECO:0000256" key="2">
    <source>
        <dbReference type="ARBA" id="ARBA00020809"/>
    </source>
</evidence>
<evidence type="ECO:0000313" key="9">
    <source>
        <dbReference type="Proteomes" id="UP000053411"/>
    </source>
</evidence>
<dbReference type="InterPro" id="IPR020608">
    <property type="entry name" value="RNA_pol_subH/Rpb5_CS"/>
</dbReference>
<dbReference type="InterPro" id="IPR000783">
    <property type="entry name" value="RNA_pol_subH/Rpb5_C"/>
</dbReference>
<evidence type="ECO:0000256" key="1">
    <source>
        <dbReference type="ARBA" id="ARBA00004123"/>
    </source>
</evidence>
<dbReference type="Pfam" id="PF01191">
    <property type="entry name" value="RNA_pol_Rpb5_C"/>
    <property type="match status" value="1"/>
</dbReference>
<dbReference type="NCBIfam" id="NF007129">
    <property type="entry name" value="PRK09570.1"/>
    <property type="match status" value="1"/>
</dbReference>
<dbReference type="Gene3D" id="3.40.1340.10">
    <property type="entry name" value="RNA polymerase, Rpb5, N-terminal domain"/>
    <property type="match status" value="1"/>
</dbReference>
<dbReference type="InterPro" id="IPR036710">
    <property type="entry name" value="RNA_pol_Rpb5_N_sf"/>
</dbReference>
<comment type="similarity">
    <text evidence="5">Belongs to the archaeal Rpo5/eukaryotic RPB5 RNA polymerase subunit family.</text>
</comment>
<dbReference type="FunFam" id="3.90.940.20:FF:000001">
    <property type="entry name" value="DNA-directed RNA polymerases I, II, and III subunit RPABC1"/>
    <property type="match status" value="1"/>
</dbReference>
<protein>
    <recommendedName>
        <fullName evidence="2">DNA-directed RNA polymerases I, II, and III subunit RPABC1</fullName>
    </recommendedName>
</protein>
<dbReference type="PIRSF" id="PIRSF000747">
    <property type="entry name" value="RPB5"/>
    <property type="match status" value="1"/>
</dbReference>
<dbReference type="SUPFAM" id="SSF55287">
    <property type="entry name" value="RPB5-like RNA polymerase subunit"/>
    <property type="match status" value="1"/>
</dbReference>
<dbReference type="Proteomes" id="UP000053411">
    <property type="component" value="Unassembled WGS sequence"/>
</dbReference>
<keyword evidence="9" id="KW-1185">Reference proteome</keyword>
<dbReference type="PANTHER" id="PTHR10535:SF0">
    <property type="entry name" value="DNA-DIRECTED RNA POLYMERASES I, II, AND III SUBUNIT RPABC1"/>
    <property type="match status" value="1"/>
</dbReference>
<evidence type="ECO:0000259" key="6">
    <source>
        <dbReference type="Pfam" id="PF01191"/>
    </source>
</evidence>
<name>A0A0D2KSG7_9EURO</name>
<dbReference type="HAMAP" id="MF_00025">
    <property type="entry name" value="RNApol_Rpo5_RPB5"/>
    <property type="match status" value="1"/>
</dbReference>
<dbReference type="GO" id="GO:0005736">
    <property type="term" value="C:RNA polymerase I complex"/>
    <property type="evidence" value="ECO:0007669"/>
    <property type="project" value="TreeGrafter"/>
</dbReference>
<dbReference type="InterPro" id="IPR035913">
    <property type="entry name" value="RPB5-like_sf"/>
</dbReference>
<reference evidence="8 9" key="1">
    <citation type="submission" date="2015-01" db="EMBL/GenBank/DDBJ databases">
        <title>The Genome Sequence of Fonsecaea multimorphosa CBS 102226.</title>
        <authorList>
            <consortium name="The Broad Institute Genomics Platform"/>
            <person name="Cuomo C."/>
            <person name="de Hoog S."/>
            <person name="Gorbushina A."/>
            <person name="Stielow B."/>
            <person name="Teixiera M."/>
            <person name="Abouelleil A."/>
            <person name="Chapman S.B."/>
            <person name="Priest M."/>
            <person name="Young S.K."/>
            <person name="Wortman J."/>
            <person name="Nusbaum C."/>
            <person name="Birren B."/>
        </authorList>
    </citation>
    <scope>NUCLEOTIDE SEQUENCE [LARGE SCALE GENOMIC DNA]</scope>
    <source>
        <strain evidence="8 9">CBS 102226</strain>
    </source>
</reference>
<dbReference type="GO" id="GO:0003899">
    <property type="term" value="F:DNA-directed RNA polymerase activity"/>
    <property type="evidence" value="ECO:0007669"/>
    <property type="project" value="InterPro"/>
</dbReference>
<sequence>MDLDDDRPKLSVEAEKEVTRLWRTWRTVLEMLVDRGYAIAEDELKISRDQFQRKFGDPQSGYAERRLMKLQAVPTEEMIKRDTPRATKSNPNPQTTAGTIWVEFSPETTIGIKHLRAFAQHLDANKFTTGIFITIGPVTAAALRAFEPLAERGITAEWFQEQDLLVNITRHELVPKHVLLSAEEKKVLLDRYRLKETQLPRIQFSDPVAKYLGLKRGNVVKIIRKSETAGRYASYRWVF</sequence>